<dbReference type="EMBL" id="OMOF01000445">
    <property type="protein sequence ID" value="SPF51162.1"/>
    <property type="molecule type" value="Genomic_DNA"/>
</dbReference>
<dbReference type="SUPFAM" id="SSF47789">
    <property type="entry name" value="C-terminal domain of RNA polymerase alpha subunit"/>
    <property type="match status" value="1"/>
</dbReference>
<dbReference type="Gene3D" id="1.10.150.20">
    <property type="entry name" value="5' to 3' exonuclease, C-terminal subdomain"/>
    <property type="match status" value="1"/>
</dbReference>
<organism evidence="2 3">
    <name type="scientific">Candidatus Desulfosporosinus infrequens</name>
    <dbReference type="NCBI Taxonomy" id="2043169"/>
    <lineage>
        <taxon>Bacteria</taxon>
        <taxon>Bacillati</taxon>
        <taxon>Bacillota</taxon>
        <taxon>Clostridia</taxon>
        <taxon>Eubacteriales</taxon>
        <taxon>Desulfitobacteriaceae</taxon>
        <taxon>Desulfosporosinus</taxon>
    </lineage>
</organism>
<protein>
    <recommendedName>
        <fullName evidence="1">RNA polymerase alpha subunit C-terminal domain-containing protein</fullName>
    </recommendedName>
</protein>
<reference evidence="3" key="1">
    <citation type="submission" date="2018-02" db="EMBL/GenBank/DDBJ databases">
        <authorList>
            <person name="Hausmann B."/>
        </authorList>
    </citation>
    <scope>NUCLEOTIDE SEQUENCE [LARGE SCALE GENOMIC DNA]</scope>
    <source>
        <strain evidence="3">Peat soil MAG SbF1</strain>
    </source>
</reference>
<gene>
    <name evidence="2" type="ORF">SBF1_50046</name>
</gene>
<dbReference type="GO" id="GO:0003899">
    <property type="term" value="F:DNA-directed RNA polymerase activity"/>
    <property type="evidence" value="ECO:0007669"/>
    <property type="project" value="InterPro"/>
</dbReference>
<evidence type="ECO:0000313" key="3">
    <source>
        <dbReference type="Proteomes" id="UP000238916"/>
    </source>
</evidence>
<proteinExistence type="predicted"/>
<name>A0A2U3LH07_9FIRM</name>
<dbReference type="Proteomes" id="UP000238916">
    <property type="component" value="Unassembled WGS sequence"/>
</dbReference>
<sequence length="76" mass="8713">MNDTLNKTIEELGLTARTLRCLRNAGINTLEDLTKMSYLGLPEIRNMSSFSINEIREKLRGLGFRIRNLNSAKEEK</sequence>
<feature type="domain" description="RNA polymerase alpha subunit C-terminal" evidence="1">
    <location>
        <begin position="2"/>
        <end position="60"/>
    </location>
</feature>
<dbReference type="InterPro" id="IPR011260">
    <property type="entry name" value="RNAP_asu_C"/>
</dbReference>
<evidence type="ECO:0000313" key="2">
    <source>
        <dbReference type="EMBL" id="SPF51162.1"/>
    </source>
</evidence>
<accession>A0A2U3LH07</accession>
<dbReference type="Pfam" id="PF03118">
    <property type="entry name" value="RNA_pol_A_CTD"/>
    <property type="match status" value="1"/>
</dbReference>
<evidence type="ECO:0000259" key="1">
    <source>
        <dbReference type="Pfam" id="PF03118"/>
    </source>
</evidence>
<dbReference type="GO" id="GO:0003677">
    <property type="term" value="F:DNA binding"/>
    <property type="evidence" value="ECO:0007669"/>
    <property type="project" value="InterPro"/>
</dbReference>
<dbReference type="AlphaFoldDB" id="A0A2U3LH07"/>
<dbReference type="GO" id="GO:0006351">
    <property type="term" value="P:DNA-templated transcription"/>
    <property type="evidence" value="ECO:0007669"/>
    <property type="project" value="InterPro"/>
</dbReference>